<name>A0A151NCQ7_ALLMI</name>
<keyword evidence="2" id="KW-1185">Reference proteome</keyword>
<comment type="caution">
    <text evidence="1">The sequence shown here is derived from an EMBL/GenBank/DDBJ whole genome shotgun (WGS) entry which is preliminary data.</text>
</comment>
<dbReference type="Proteomes" id="UP000050525">
    <property type="component" value="Unassembled WGS sequence"/>
</dbReference>
<gene>
    <name evidence="1" type="ORF">Y1Q_0017189</name>
</gene>
<organism evidence="1 2">
    <name type="scientific">Alligator mississippiensis</name>
    <name type="common">American alligator</name>
    <dbReference type="NCBI Taxonomy" id="8496"/>
    <lineage>
        <taxon>Eukaryota</taxon>
        <taxon>Metazoa</taxon>
        <taxon>Chordata</taxon>
        <taxon>Craniata</taxon>
        <taxon>Vertebrata</taxon>
        <taxon>Euteleostomi</taxon>
        <taxon>Archelosauria</taxon>
        <taxon>Archosauria</taxon>
        <taxon>Crocodylia</taxon>
        <taxon>Alligatoridae</taxon>
        <taxon>Alligatorinae</taxon>
        <taxon>Alligator</taxon>
    </lineage>
</organism>
<accession>A0A151NCQ7</accession>
<reference evidence="1 2" key="1">
    <citation type="journal article" date="2012" name="Genome Biol.">
        <title>Sequencing three crocodilian genomes to illuminate the evolution of archosaurs and amniotes.</title>
        <authorList>
            <person name="St John J.A."/>
            <person name="Braun E.L."/>
            <person name="Isberg S.R."/>
            <person name="Miles L.G."/>
            <person name="Chong A.Y."/>
            <person name="Gongora J."/>
            <person name="Dalzell P."/>
            <person name="Moran C."/>
            <person name="Bed'hom B."/>
            <person name="Abzhanov A."/>
            <person name="Burgess S.C."/>
            <person name="Cooksey A.M."/>
            <person name="Castoe T.A."/>
            <person name="Crawford N.G."/>
            <person name="Densmore L.D."/>
            <person name="Drew J.C."/>
            <person name="Edwards S.V."/>
            <person name="Faircloth B.C."/>
            <person name="Fujita M.K."/>
            <person name="Greenwold M.J."/>
            <person name="Hoffmann F.G."/>
            <person name="Howard J.M."/>
            <person name="Iguchi T."/>
            <person name="Janes D.E."/>
            <person name="Khan S.Y."/>
            <person name="Kohno S."/>
            <person name="de Koning A.J."/>
            <person name="Lance S.L."/>
            <person name="McCarthy F.M."/>
            <person name="McCormack J.E."/>
            <person name="Merchant M.E."/>
            <person name="Peterson D.G."/>
            <person name="Pollock D.D."/>
            <person name="Pourmand N."/>
            <person name="Raney B.J."/>
            <person name="Roessler K.A."/>
            <person name="Sanford J.R."/>
            <person name="Sawyer R.H."/>
            <person name="Schmidt C.J."/>
            <person name="Triplett E.W."/>
            <person name="Tuberville T.D."/>
            <person name="Venegas-Anaya M."/>
            <person name="Howard J.T."/>
            <person name="Jarvis E.D."/>
            <person name="Guillette L.J.Jr."/>
            <person name="Glenn T.C."/>
            <person name="Green R.E."/>
            <person name="Ray D.A."/>
        </authorList>
    </citation>
    <scope>NUCLEOTIDE SEQUENCE [LARGE SCALE GENOMIC DNA]</scope>
    <source>
        <strain evidence="1">KSC_2009_1</strain>
    </source>
</reference>
<protein>
    <submittedName>
        <fullName evidence="1">Uncharacterized protein</fullName>
    </submittedName>
</protein>
<evidence type="ECO:0000313" key="2">
    <source>
        <dbReference type="Proteomes" id="UP000050525"/>
    </source>
</evidence>
<dbReference type="EMBL" id="AKHW03003389">
    <property type="protein sequence ID" value="KYO34587.1"/>
    <property type="molecule type" value="Genomic_DNA"/>
</dbReference>
<dbReference type="AlphaFoldDB" id="A0A151NCQ7"/>
<sequence length="116" mass="13183">MRVIEGSEEGGDITELSHTHRGAACAGSSVSLQMKVLKQQQCMMKYQEAACWFHWKTEYVQGLEAKNKCLGQENDAPIAVLLKNAILHHRNDVLHHQSNWFEGTTYLISPQPRYTI</sequence>
<evidence type="ECO:0000313" key="1">
    <source>
        <dbReference type="EMBL" id="KYO34587.1"/>
    </source>
</evidence>
<proteinExistence type="predicted"/>